<dbReference type="AlphaFoldDB" id="A0A2S4V1B6"/>
<feature type="compositionally biased region" description="Polar residues" evidence="1">
    <location>
        <begin position="491"/>
        <end position="512"/>
    </location>
</feature>
<feature type="compositionally biased region" description="Polar residues" evidence="1">
    <location>
        <begin position="167"/>
        <end position="189"/>
    </location>
</feature>
<dbReference type="VEuPathDB" id="FungiDB:PSHT_11420"/>
<feature type="non-terminal residue" evidence="2">
    <location>
        <position position="1"/>
    </location>
</feature>
<evidence type="ECO:0000313" key="2">
    <source>
        <dbReference type="EMBL" id="POW03324.1"/>
    </source>
</evidence>
<name>A0A2S4V1B6_9BASI</name>
<feature type="region of interest" description="Disordered" evidence="1">
    <location>
        <begin position="167"/>
        <end position="249"/>
    </location>
</feature>
<proteinExistence type="predicted"/>
<feature type="compositionally biased region" description="Low complexity" evidence="1">
    <location>
        <begin position="478"/>
        <end position="490"/>
    </location>
</feature>
<dbReference type="Proteomes" id="UP000239156">
    <property type="component" value="Unassembled WGS sequence"/>
</dbReference>
<evidence type="ECO:0000313" key="3">
    <source>
        <dbReference type="Proteomes" id="UP000239156"/>
    </source>
</evidence>
<feature type="compositionally biased region" description="Basic and acidic residues" evidence="1">
    <location>
        <begin position="210"/>
        <end position="222"/>
    </location>
</feature>
<dbReference type="VEuPathDB" id="FungiDB:PSHT_11788"/>
<keyword evidence="3" id="KW-1185">Reference proteome</keyword>
<sequence length="926" mass="102047">DPNDPSSQFQGVIDHLGPRLNTDVDRQGDPSRLQEIDPNNLFDDVNNQDTNMSNGTLVPAANSEYNLICSDLQTKLKLDPAHLSIALATSKCHPDARHMNTIFAMGARLRHPLTTSMNPEDNFRIGDHATIDQVDEWLRAAMASHRSASESLTSSFEVDDVDIVGSRSTSTTDSVNQRSQQNSRPSVGSTAAATTPANTGTQDQQVSDPNDDKIKINLEYKLHVPKKNKKQTSTQRKRKATTTASAQNYTKLSSTPGSLSFLWPELDTNLGGFKAAAIAAIKEGAPKGTGAVAELREKENKVFWYVEIPHGGIFQAKNKTNLKDDSVFAEFLVECKHPRQGRIFTIKIFQPDPKVVAEQQEALEDLNSDGEDDEVQVPTTGAVNSSEVIGNTQTLMATHMPCERLTGSSDLLVMIDPANSDDSFPSLRSESVVNKEVTFTNPPNSPPFKFITADEYHKFAHRDKSRSPERSASQNRISSASPQTPQAASSNPTTSNTNAGGSLNEFPTNHPNLSPASHFNAMHLGGYLGGPMSWMAAPPPWAMGGFSQNMMNAYAGMAPQNPAFLPGHLNNMPPQGAQNSMPQGFPIPSYFNNQAPPFNNQAPPSSPVPSDEHLDLDDYLRYCHVNVSSQIVRDAFDSLGISHYTDFENFDVPELQEAGLKLANARALKINMKKYERHLRSDFVQARSRIIMLNPALEAYSNNPRRNGALPRTLYYLTLDAVDQQSDEWKEDHLAPGQMHDDPAALEAYRDAVGELLKHQRSNLRTLVVLLANILATQRITIKGAVPNRHEMLTATYPQKAKKMTAAEIRTQVNDNWAMRIRMSYARLVMAHYYVHNSRRTSQWLEIDKRLGVLRGSSIQFQQAHAQLVLDKDNELFSHLQKFDDIPKDEFTVPTLDDVRAVLANGAMAGPAVANGAVAGPAVTSQ</sequence>
<feature type="non-terminal residue" evidence="2">
    <location>
        <position position="926"/>
    </location>
</feature>
<feature type="region of interest" description="Disordered" evidence="1">
    <location>
        <begin position="459"/>
        <end position="512"/>
    </location>
</feature>
<comment type="caution">
    <text evidence="2">The sequence shown here is derived from an EMBL/GenBank/DDBJ whole genome shotgun (WGS) entry which is preliminary data.</text>
</comment>
<accession>A0A2S4V1B6</accession>
<dbReference type="VEuPathDB" id="FungiDB:PSHT_05901"/>
<reference evidence="2" key="1">
    <citation type="submission" date="2017-12" db="EMBL/GenBank/DDBJ databases">
        <title>Gene loss provides genomic basis for host adaptation in cereal stripe rust fungi.</title>
        <authorList>
            <person name="Xia C."/>
        </authorList>
    </citation>
    <scope>NUCLEOTIDE SEQUENCE [LARGE SCALE GENOMIC DNA]</scope>
    <source>
        <strain evidence="2">93-210</strain>
    </source>
</reference>
<protein>
    <submittedName>
        <fullName evidence="2">Uncharacterized protein</fullName>
    </submittedName>
</protein>
<feature type="compositionally biased region" description="Low complexity" evidence="1">
    <location>
        <begin position="190"/>
        <end position="201"/>
    </location>
</feature>
<gene>
    <name evidence="2" type="ORF">PSTT_11194</name>
</gene>
<evidence type="ECO:0000256" key="1">
    <source>
        <dbReference type="SAM" id="MobiDB-lite"/>
    </source>
</evidence>
<feature type="region of interest" description="Disordered" evidence="1">
    <location>
        <begin position="1"/>
        <end position="41"/>
    </location>
</feature>
<organism evidence="2 3">
    <name type="scientific">Puccinia striiformis</name>
    <dbReference type="NCBI Taxonomy" id="27350"/>
    <lineage>
        <taxon>Eukaryota</taxon>
        <taxon>Fungi</taxon>
        <taxon>Dikarya</taxon>
        <taxon>Basidiomycota</taxon>
        <taxon>Pucciniomycotina</taxon>
        <taxon>Pucciniomycetes</taxon>
        <taxon>Pucciniales</taxon>
        <taxon>Pucciniaceae</taxon>
        <taxon>Puccinia</taxon>
    </lineage>
</organism>
<dbReference type="EMBL" id="PKSL01000127">
    <property type="protein sequence ID" value="POW03324.1"/>
    <property type="molecule type" value="Genomic_DNA"/>
</dbReference>
<feature type="compositionally biased region" description="Polar residues" evidence="1">
    <location>
        <begin position="1"/>
        <end position="10"/>
    </location>
</feature>
<dbReference type="VEuPathDB" id="FungiDB:PSTT_11194"/>
<feature type="compositionally biased region" description="Basic residues" evidence="1">
    <location>
        <begin position="223"/>
        <end position="240"/>
    </location>
</feature>
<feature type="compositionally biased region" description="Basic and acidic residues" evidence="1">
    <location>
        <begin position="22"/>
        <end position="35"/>
    </location>
</feature>